<evidence type="ECO:0000256" key="3">
    <source>
        <dbReference type="SAM" id="MobiDB-lite"/>
    </source>
</evidence>
<reference evidence="5" key="1">
    <citation type="submission" date="2018-01" db="EMBL/GenBank/DDBJ databases">
        <authorList>
            <person name="Mao J.F."/>
        </authorList>
    </citation>
    <scope>NUCLEOTIDE SEQUENCE</scope>
    <source>
        <strain evidence="5">Huo1</strain>
        <tissue evidence="5">Leaf</tissue>
    </source>
</reference>
<evidence type="ECO:0000313" key="5">
    <source>
        <dbReference type="EMBL" id="KAG6407243.1"/>
    </source>
</evidence>
<dbReference type="AlphaFoldDB" id="A0A8X8X5P9"/>
<dbReference type="InterPro" id="IPR052442">
    <property type="entry name" value="Env_Response_Regulator"/>
</dbReference>
<feature type="compositionally biased region" description="Basic and acidic residues" evidence="3">
    <location>
        <begin position="299"/>
        <end position="308"/>
    </location>
</feature>
<reference evidence="5" key="2">
    <citation type="submission" date="2020-08" db="EMBL/GenBank/DDBJ databases">
        <title>Plant Genome Project.</title>
        <authorList>
            <person name="Zhang R.-G."/>
        </authorList>
    </citation>
    <scope>NUCLEOTIDE SEQUENCE</scope>
    <source>
        <strain evidence="5">Huo1</strain>
        <tissue evidence="5">Leaf</tissue>
    </source>
</reference>
<sequence length="439" mass="49534">MEANQTQTMSMQLPHKAARCPLKFKVTPKGVWPIDEDKLLVGTDGTRMPSTVKPSVLLNSGKRKPEMPLDGQRCKKQKMPIDDQWQRKRVSVAVTKKLEANVLLKPSPKRGPETSLDDHCCKLECSKILKGLMDRRPSQAFSKPVDPVKTPDYFKMIKNPMDLGTIKHKLERNMYSAAKEFADDVLLTFGNAMSYHPPSSEVYRSARLLKCNFGRMWEILDAKLKPVVENNHQVMKPAAGLMKAPVPEKRGNSRQTSLEKRLKSKPGIKHVKQRKTALNGFSLMSTTVDEELAIDARTRGAAPNEEKSPCSTSATTPASEGFMAGVQEFPKKASRVAMLKSRFADTIFKATHPSLDEKTRIKEQLKAAEMASRERERNAARMALEMMEKTAEIDRPPNMLEDMDILFGRYPNSKLLEQIGLFLKENYVEDDDPEEGELF</sequence>
<dbReference type="Proteomes" id="UP000298416">
    <property type="component" value="Unassembled WGS sequence"/>
</dbReference>
<evidence type="ECO:0000256" key="1">
    <source>
        <dbReference type="ARBA" id="ARBA00023117"/>
    </source>
</evidence>
<dbReference type="PRINTS" id="PR00503">
    <property type="entry name" value="BROMODOMAIN"/>
</dbReference>
<feature type="compositionally biased region" description="Basic and acidic residues" evidence="3">
    <location>
        <begin position="246"/>
        <end position="261"/>
    </location>
</feature>
<feature type="region of interest" description="Disordered" evidence="3">
    <location>
        <begin position="45"/>
        <end position="71"/>
    </location>
</feature>
<feature type="domain" description="Bromo" evidence="4">
    <location>
        <begin position="133"/>
        <end position="203"/>
    </location>
</feature>
<organism evidence="5">
    <name type="scientific">Salvia splendens</name>
    <name type="common">Scarlet sage</name>
    <dbReference type="NCBI Taxonomy" id="180675"/>
    <lineage>
        <taxon>Eukaryota</taxon>
        <taxon>Viridiplantae</taxon>
        <taxon>Streptophyta</taxon>
        <taxon>Embryophyta</taxon>
        <taxon>Tracheophyta</taxon>
        <taxon>Spermatophyta</taxon>
        <taxon>Magnoliopsida</taxon>
        <taxon>eudicotyledons</taxon>
        <taxon>Gunneridae</taxon>
        <taxon>Pentapetalae</taxon>
        <taxon>asterids</taxon>
        <taxon>lamiids</taxon>
        <taxon>Lamiales</taxon>
        <taxon>Lamiaceae</taxon>
        <taxon>Nepetoideae</taxon>
        <taxon>Mentheae</taxon>
        <taxon>Salviinae</taxon>
        <taxon>Salvia</taxon>
        <taxon>Salvia subgen. Calosphace</taxon>
        <taxon>core Calosphace</taxon>
    </lineage>
</organism>
<dbReference type="InterPro" id="IPR001487">
    <property type="entry name" value="Bromodomain"/>
</dbReference>
<evidence type="ECO:0000256" key="2">
    <source>
        <dbReference type="PROSITE-ProRule" id="PRU00035"/>
    </source>
</evidence>
<dbReference type="SMART" id="SM00297">
    <property type="entry name" value="BROMO"/>
    <property type="match status" value="1"/>
</dbReference>
<comment type="caution">
    <text evidence="5">The sequence shown here is derived from an EMBL/GenBank/DDBJ whole genome shotgun (WGS) entry which is preliminary data.</text>
</comment>
<gene>
    <name evidence="5" type="ORF">SASPL_130229</name>
</gene>
<keyword evidence="6" id="KW-1185">Reference proteome</keyword>
<dbReference type="PANTHER" id="PTHR46136">
    <property type="entry name" value="TRANSCRIPTION FACTOR GTE8"/>
    <property type="match status" value="1"/>
</dbReference>
<feature type="region of interest" description="Disordered" evidence="3">
    <location>
        <begin position="299"/>
        <end position="318"/>
    </location>
</feature>
<evidence type="ECO:0000313" key="6">
    <source>
        <dbReference type="Proteomes" id="UP000298416"/>
    </source>
</evidence>
<name>A0A8X8X5P9_SALSN</name>
<dbReference type="InterPro" id="IPR036427">
    <property type="entry name" value="Bromodomain-like_sf"/>
</dbReference>
<protein>
    <recommendedName>
        <fullName evidence="4">Bromo domain-containing protein</fullName>
    </recommendedName>
</protein>
<dbReference type="Gene3D" id="1.20.920.10">
    <property type="entry name" value="Bromodomain-like"/>
    <property type="match status" value="1"/>
</dbReference>
<feature type="compositionally biased region" description="Low complexity" evidence="3">
    <location>
        <begin position="309"/>
        <end position="318"/>
    </location>
</feature>
<dbReference type="EMBL" id="PNBA02000011">
    <property type="protein sequence ID" value="KAG6407243.1"/>
    <property type="molecule type" value="Genomic_DNA"/>
</dbReference>
<dbReference type="SUPFAM" id="SSF47370">
    <property type="entry name" value="Bromodomain"/>
    <property type="match status" value="1"/>
</dbReference>
<proteinExistence type="predicted"/>
<keyword evidence="1 2" id="KW-0103">Bromodomain</keyword>
<dbReference type="PROSITE" id="PS50014">
    <property type="entry name" value="BROMODOMAIN_2"/>
    <property type="match status" value="1"/>
</dbReference>
<accession>A0A8X8X5P9</accession>
<dbReference type="Pfam" id="PF00439">
    <property type="entry name" value="Bromodomain"/>
    <property type="match status" value="1"/>
</dbReference>
<dbReference type="PANTHER" id="PTHR46136:SF19">
    <property type="entry name" value="TRANSCRIPTION FACTOR GTE12"/>
    <property type="match status" value="1"/>
</dbReference>
<evidence type="ECO:0000259" key="4">
    <source>
        <dbReference type="PROSITE" id="PS50014"/>
    </source>
</evidence>
<feature type="region of interest" description="Disordered" evidence="3">
    <location>
        <begin position="244"/>
        <end position="263"/>
    </location>
</feature>